<evidence type="ECO:0000313" key="10">
    <source>
        <dbReference type="EMBL" id="CAF3786125.1"/>
    </source>
</evidence>
<dbReference type="GO" id="GO:0050660">
    <property type="term" value="F:flavin adenine dinucleotide binding"/>
    <property type="evidence" value="ECO:0007669"/>
    <property type="project" value="InterPro"/>
</dbReference>
<organism evidence="9 11">
    <name type="scientific">Rotaria sordida</name>
    <dbReference type="NCBI Taxonomy" id="392033"/>
    <lineage>
        <taxon>Eukaryota</taxon>
        <taxon>Metazoa</taxon>
        <taxon>Spiralia</taxon>
        <taxon>Gnathifera</taxon>
        <taxon>Rotifera</taxon>
        <taxon>Eurotatoria</taxon>
        <taxon>Bdelloidea</taxon>
        <taxon>Philodinida</taxon>
        <taxon>Philodinidae</taxon>
        <taxon>Rotaria</taxon>
    </lineage>
</organism>
<dbReference type="Gene3D" id="3.50.50.60">
    <property type="entry name" value="FAD/NAD(P)-binding domain"/>
    <property type="match status" value="2"/>
</dbReference>
<evidence type="ECO:0000256" key="4">
    <source>
        <dbReference type="ARBA" id="ARBA00022827"/>
    </source>
</evidence>
<keyword evidence="4 8" id="KW-0274">FAD</keyword>
<dbReference type="InterPro" id="IPR000960">
    <property type="entry name" value="Flavin_mOase"/>
</dbReference>
<evidence type="ECO:0000256" key="1">
    <source>
        <dbReference type="ARBA" id="ARBA00001974"/>
    </source>
</evidence>
<evidence type="ECO:0000256" key="2">
    <source>
        <dbReference type="ARBA" id="ARBA00009183"/>
    </source>
</evidence>
<dbReference type="SUPFAM" id="SSF51905">
    <property type="entry name" value="FAD/NAD(P)-binding domain"/>
    <property type="match status" value="1"/>
</dbReference>
<dbReference type="GO" id="GO:0050661">
    <property type="term" value="F:NADP binding"/>
    <property type="evidence" value="ECO:0007669"/>
    <property type="project" value="InterPro"/>
</dbReference>
<comment type="cofactor">
    <cofactor evidence="1 8">
        <name>FAD</name>
        <dbReference type="ChEBI" id="CHEBI:57692"/>
    </cofactor>
</comment>
<keyword evidence="5" id="KW-0521">NADP</keyword>
<evidence type="ECO:0000313" key="9">
    <source>
        <dbReference type="EMBL" id="CAF1245883.1"/>
    </source>
</evidence>
<dbReference type="PIRSF" id="PIRSF000332">
    <property type="entry name" value="FMO"/>
    <property type="match status" value="1"/>
</dbReference>
<gene>
    <name evidence="10" type="ORF">JBS370_LOCUS14481</name>
    <name evidence="9" type="ORF">ZHD862_LOCUS25127</name>
</gene>
<dbReference type="EMBL" id="CAJNOT010001763">
    <property type="protein sequence ID" value="CAF1245883.1"/>
    <property type="molecule type" value="Genomic_DNA"/>
</dbReference>
<name>A0A814ZIM5_9BILA</name>
<comment type="similarity">
    <text evidence="2 8">Belongs to the FMO family.</text>
</comment>
<dbReference type="Proteomes" id="UP000663836">
    <property type="component" value="Unassembled WGS sequence"/>
</dbReference>
<evidence type="ECO:0000256" key="8">
    <source>
        <dbReference type="RuleBase" id="RU361177"/>
    </source>
</evidence>
<evidence type="ECO:0000256" key="7">
    <source>
        <dbReference type="ARBA" id="ARBA00023033"/>
    </source>
</evidence>
<evidence type="ECO:0000256" key="6">
    <source>
        <dbReference type="ARBA" id="ARBA00023002"/>
    </source>
</evidence>
<keyword evidence="7 8" id="KW-0503">Monooxygenase</keyword>
<dbReference type="GO" id="GO:0004499">
    <property type="term" value="F:N,N-dimethylaniline monooxygenase activity"/>
    <property type="evidence" value="ECO:0007669"/>
    <property type="project" value="InterPro"/>
</dbReference>
<dbReference type="InterPro" id="IPR036188">
    <property type="entry name" value="FAD/NAD-bd_sf"/>
</dbReference>
<keyword evidence="3 8" id="KW-0285">Flavoprotein</keyword>
<evidence type="ECO:0000256" key="3">
    <source>
        <dbReference type="ARBA" id="ARBA00022630"/>
    </source>
</evidence>
<protein>
    <recommendedName>
        <fullName evidence="8">Flavin-containing monooxygenase</fullName>
        <ecNumber evidence="8">1.-.-.-</ecNumber>
    </recommendedName>
</protein>
<keyword evidence="6 8" id="KW-0560">Oxidoreductase</keyword>
<dbReference type="Pfam" id="PF00743">
    <property type="entry name" value="FMO-like"/>
    <property type="match status" value="2"/>
</dbReference>
<dbReference type="EMBL" id="CAJOBD010001307">
    <property type="protein sequence ID" value="CAF3786125.1"/>
    <property type="molecule type" value="Genomic_DNA"/>
</dbReference>
<dbReference type="Proteomes" id="UP000663864">
    <property type="component" value="Unassembled WGS sequence"/>
</dbReference>
<proteinExistence type="inferred from homology"/>
<evidence type="ECO:0000256" key="5">
    <source>
        <dbReference type="ARBA" id="ARBA00022857"/>
    </source>
</evidence>
<dbReference type="PRINTS" id="PR00370">
    <property type="entry name" value="FMOXYGENASE"/>
</dbReference>
<dbReference type="FunFam" id="3.50.50.60:FF:000138">
    <property type="entry name" value="Flavin-containing monooxygenase"/>
    <property type="match status" value="1"/>
</dbReference>
<dbReference type="EC" id="1.-.-.-" evidence="8"/>
<sequence length="463" mass="53517">MSKLRIAIIGAGPCGLSQLLAFKQAEQEQRVELICFERQSDWGGLWNYTSQIGIDVHGEPIHSSMYRQLWANNPKESIEFADYTFYDHFGCFLPSYLPRAFIYDYLTGRAKVNNLRRFIRFNMAVRHVDFNDEKKEFNVDVEDLNTGSIECTNFDRVIVATGHYNVSNMTHIDGVDQFPGRVLHSHEFRGADEFVGLNLLIIGSSFSGIDIALQCYKFGAQSVTISSRREPIGFKWPAGIKDAPMVVRIEGRTAHFKDGSSLENINAIIFCTGYRHSYPFMTKRFQLHSGITEFVPSNLYKSIFWVDQPYLAYLGTPRQFFSFPVFDLQAALVRDVFLGHIKLPEQVQRQADVNKWQTREKSIGPTDFSAMLDLQTDYMRDMFDLLRTYDGNQSLSKPDFDKANHVMKKFLENFLTDIVHYRDISFESIVDTKNKKIVQVCKPWIENMDDSMENLLSDYRKKL</sequence>
<comment type="caution">
    <text evidence="9">The sequence shown here is derived from an EMBL/GenBank/DDBJ whole genome shotgun (WGS) entry which is preliminary data.</text>
</comment>
<evidence type="ECO:0000313" key="11">
    <source>
        <dbReference type="Proteomes" id="UP000663864"/>
    </source>
</evidence>
<dbReference type="InterPro" id="IPR020946">
    <property type="entry name" value="Flavin_mOase-like"/>
</dbReference>
<dbReference type="InterPro" id="IPR050346">
    <property type="entry name" value="FMO-like"/>
</dbReference>
<accession>A0A814ZIM5</accession>
<reference evidence="9" key="1">
    <citation type="submission" date="2021-02" db="EMBL/GenBank/DDBJ databases">
        <authorList>
            <person name="Nowell W R."/>
        </authorList>
    </citation>
    <scope>NUCLEOTIDE SEQUENCE</scope>
</reference>
<dbReference type="PANTHER" id="PTHR23023">
    <property type="entry name" value="DIMETHYLANILINE MONOOXYGENASE"/>
    <property type="match status" value="1"/>
</dbReference>
<dbReference type="AlphaFoldDB" id="A0A814ZIM5"/>